<sequence length="98" mass="10828">MNELLAIIAIVVLCCVMFFAWLISMATCPDRMVTWISGSRSTQYNSSRDSKELLTPKNSLVEQNGQVTLQLGSNRAKRLSIVTESEENSHSPAPVVDV</sequence>
<dbReference type="WBParaSite" id="PSAMB.scaffold3188size19317.g20635.t1">
    <property type="protein sequence ID" value="PSAMB.scaffold3188size19317.g20635.t1"/>
    <property type="gene ID" value="PSAMB.scaffold3188size19317.g20635"/>
</dbReference>
<evidence type="ECO:0000313" key="1">
    <source>
        <dbReference type="Proteomes" id="UP000887566"/>
    </source>
</evidence>
<evidence type="ECO:0000313" key="2">
    <source>
        <dbReference type="WBParaSite" id="PSAMB.scaffold3188size19317.g20635.t1"/>
    </source>
</evidence>
<name>A0A914W5F2_9BILA</name>
<protein>
    <submittedName>
        <fullName evidence="2">Secreted protein</fullName>
    </submittedName>
</protein>
<dbReference type="Proteomes" id="UP000887566">
    <property type="component" value="Unplaced"/>
</dbReference>
<organism evidence="1 2">
    <name type="scientific">Plectus sambesii</name>
    <dbReference type="NCBI Taxonomy" id="2011161"/>
    <lineage>
        <taxon>Eukaryota</taxon>
        <taxon>Metazoa</taxon>
        <taxon>Ecdysozoa</taxon>
        <taxon>Nematoda</taxon>
        <taxon>Chromadorea</taxon>
        <taxon>Plectida</taxon>
        <taxon>Plectina</taxon>
        <taxon>Plectoidea</taxon>
        <taxon>Plectidae</taxon>
        <taxon>Plectus</taxon>
    </lineage>
</organism>
<proteinExistence type="predicted"/>
<accession>A0A914W5F2</accession>
<keyword evidence="1" id="KW-1185">Reference proteome</keyword>
<dbReference type="AlphaFoldDB" id="A0A914W5F2"/>
<reference evidence="2" key="1">
    <citation type="submission" date="2022-11" db="UniProtKB">
        <authorList>
            <consortium name="WormBaseParasite"/>
        </authorList>
    </citation>
    <scope>IDENTIFICATION</scope>
</reference>